<organism evidence="1 2">
    <name type="scientific">Pseudolactococcus reticulitermitis</name>
    <dbReference type="NCBI Taxonomy" id="2025039"/>
    <lineage>
        <taxon>Bacteria</taxon>
        <taxon>Bacillati</taxon>
        <taxon>Bacillota</taxon>
        <taxon>Bacilli</taxon>
        <taxon>Lactobacillales</taxon>
        <taxon>Streptococcaceae</taxon>
        <taxon>Pseudolactococcus</taxon>
    </lineage>
</organism>
<dbReference type="RefSeq" id="WP_094785334.1">
    <property type="nucleotide sequence ID" value="NZ_BEDT01000005.1"/>
</dbReference>
<keyword evidence="2" id="KW-1185">Reference proteome</keyword>
<evidence type="ECO:0000313" key="2">
    <source>
        <dbReference type="Proteomes" id="UP000218689"/>
    </source>
</evidence>
<dbReference type="AlphaFoldDB" id="A0A224XEJ0"/>
<accession>A0A224XEJ0</accession>
<name>A0A224XEJ0_9LACT</name>
<gene>
    <name evidence="1" type="ORF">RsY01_1938</name>
</gene>
<proteinExistence type="predicted"/>
<reference evidence="2" key="1">
    <citation type="submission" date="2017-08" db="EMBL/GenBank/DDBJ databases">
        <title>Draft genome sequence of Lactococcus sp. strain Rs-Y01, isolated from the gut of the lower termite Reticulitermes speratus.</title>
        <authorList>
            <person name="Ohkuma M."/>
            <person name="Yuki M."/>
        </authorList>
    </citation>
    <scope>NUCLEOTIDE SEQUENCE [LARGE SCALE GENOMIC DNA]</scope>
    <source>
        <strain evidence="2">Rs-Y01</strain>
    </source>
</reference>
<evidence type="ECO:0000313" key="1">
    <source>
        <dbReference type="EMBL" id="GAX48322.1"/>
    </source>
</evidence>
<protein>
    <submittedName>
        <fullName evidence="1">Uncharacterized protein</fullName>
    </submittedName>
</protein>
<dbReference type="OrthoDB" id="9905096at2"/>
<comment type="caution">
    <text evidence="1">The sequence shown here is derived from an EMBL/GenBank/DDBJ whole genome shotgun (WGS) entry which is preliminary data.</text>
</comment>
<dbReference type="EMBL" id="BEDT01000005">
    <property type="protein sequence ID" value="GAX48322.1"/>
    <property type="molecule type" value="Genomic_DNA"/>
</dbReference>
<dbReference type="Proteomes" id="UP000218689">
    <property type="component" value="Unassembled WGS sequence"/>
</dbReference>
<sequence>MKLAKKIVFLLFLAILLVVCLFMSNKLSSNVHQQQTSYLQSLREKKVLVIDELAKQGITAEEDDRGKLVIIDSNIRYEFDEDGIEYIAINKGWIKPQSNYKGEIYKIILGQFSGIDTIQLIYSMKNLDNGKKKFWGDLPIKETNQRLKQEVASNEEIRKVVKKAETYEKKIKKIVETMK</sequence>